<sequence length="481" mass="53890" precursor="true">MRSPIRVELVLFVSLFLGGLSTSKADDTDNRPKDVLFIAVDDLNDWTGHLGGHVQASTPNIDRLVNRGMVFTNAHCAAPACNPSRAALMSGRRPYETGIYVNGSPSHEVLKDTVTINRHFLANGYQVLGGGKIYHGFQSEGRDDTWTQWIGNPKDKGPLPHNVNGLDQSHFDWGPLSCEDEAMGDHQLTDWAIKTLKQSPRTKPLFLAVGYVKPHLPWYVPQKYFDRFPLDEIQLPAVQENDLADLPPSAIKMAKPDGDHRAVRKNDQWKQGVQGYLATISFLDDQVGRLLQGLEDSGRADDTIVVWWTDHGWHLGEKQHWRKFALWNDATHTSLAITAPGITQPGQRCDAAVDYVSLYPTICELAGLPTPKHVQGPSWMPLLKDPDAEWDHPAICTHGRGNHAIYQDKWHLIRYTNGDLELYDRQNDPNEWNNLLGPNQDSTALQGVVNRLESQLPTLKQEADPLETPKKGGSKKNNKKK</sequence>
<dbReference type="CDD" id="cd16030">
    <property type="entry name" value="iduronate-2-sulfatase"/>
    <property type="match status" value="1"/>
</dbReference>
<dbReference type="EC" id="3.1.6.1" evidence="10"/>
<dbReference type="EMBL" id="SJPM01000014">
    <property type="protein sequence ID" value="TWT91619.1"/>
    <property type="molecule type" value="Genomic_DNA"/>
</dbReference>
<evidence type="ECO:0000313" key="11">
    <source>
        <dbReference type="Proteomes" id="UP000316213"/>
    </source>
</evidence>
<dbReference type="GO" id="GO:0004065">
    <property type="term" value="F:arylsulfatase activity"/>
    <property type="evidence" value="ECO:0007669"/>
    <property type="project" value="UniProtKB-EC"/>
</dbReference>
<evidence type="ECO:0000256" key="4">
    <source>
        <dbReference type="ARBA" id="ARBA00022729"/>
    </source>
</evidence>
<dbReference type="GO" id="GO:0046872">
    <property type="term" value="F:metal ion binding"/>
    <property type="evidence" value="ECO:0007669"/>
    <property type="project" value="UniProtKB-KW"/>
</dbReference>
<dbReference type="SUPFAM" id="SSF53649">
    <property type="entry name" value="Alkaline phosphatase-like"/>
    <property type="match status" value="1"/>
</dbReference>
<name>A0A5C5ZWH5_9BACT</name>
<dbReference type="InterPro" id="IPR000917">
    <property type="entry name" value="Sulfatase_N"/>
</dbReference>
<evidence type="ECO:0000259" key="9">
    <source>
        <dbReference type="Pfam" id="PF00884"/>
    </source>
</evidence>
<evidence type="ECO:0000256" key="1">
    <source>
        <dbReference type="ARBA" id="ARBA00001913"/>
    </source>
</evidence>
<organism evidence="10 11">
    <name type="scientific">Neorhodopirellula pilleata</name>
    <dbReference type="NCBI Taxonomy" id="2714738"/>
    <lineage>
        <taxon>Bacteria</taxon>
        <taxon>Pseudomonadati</taxon>
        <taxon>Planctomycetota</taxon>
        <taxon>Planctomycetia</taxon>
        <taxon>Pirellulales</taxon>
        <taxon>Pirellulaceae</taxon>
        <taxon>Neorhodopirellula</taxon>
    </lineage>
</organism>
<comment type="similarity">
    <text evidence="2">Belongs to the sulfatase family.</text>
</comment>
<evidence type="ECO:0000256" key="7">
    <source>
        <dbReference type="SAM" id="MobiDB-lite"/>
    </source>
</evidence>
<dbReference type="GO" id="GO:0005737">
    <property type="term" value="C:cytoplasm"/>
    <property type="evidence" value="ECO:0007669"/>
    <property type="project" value="TreeGrafter"/>
</dbReference>
<keyword evidence="4 8" id="KW-0732">Signal</keyword>
<gene>
    <name evidence="10" type="ORF">Pla100_50100</name>
</gene>
<feature type="region of interest" description="Disordered" evidence="7">
    <location>
        <begin position="455"/>
        <end position="481"/>
    </location>
</feature>
<dbReference type="Pfam" id="PF00884">
    <property type="entry name" value="Sulfatase"/>
    <property type="match status" value="1"/>
</dbReference>
<keyword evidence="3" id="KW-0479">Metal-binding</keyword>
<comment type="cofactor">
    <cofactor evidence="1">
        <name>Ca(2+)</name>
        <dbReference type="ChEBI" id="CHEBI:29108"/>
    </cofactor>
</comment>
<comment type="caution">
    <text evidence="10">The sequence shown here is derived from an EMBL/GenBank/DDBJ whole genome shotgun (WGS) entry which is preliminary data.</text>
</comment>
<keyword evidence="6" id="KW-0106">Calcium</keyword>
<evidence type="ECO:0000256" key="3">
    <source>
        <dbReference type="ARBA" id="ARBA00022723"/>
    </source>
</evidence>
<feature type="compositionally biased region" description="Basic and acidic residues" evidence="7">
    <location>
        <begin position="461"/>
        <end position="470"/>
    </location>
</feature>
<evidence type="ECO:0000256" key="2">
    <source>
        <dbReference type="ARBA" id="ARBA00008779"/>
    </source>
</evidence>
<evidence type="ECO:0000256" key="8">
    <source>
        <dbReference type="SAM" id="SignalP"/>
    </source>
</evidence>
<protein>
    <submittedName>
        <fullName evidence="10">Arylsulfatase</fullName>
        <ecNumber evidence="10">3.1.6.1</ecNumber>
    </submittedName>
</protein>
<dbReference type="RefSeq" id="WP_146581011.1">
    <property type="nucleotide sequence ID" value="NZ_SJPM01000014.1"/>
</dbReference>
<evidence type="ECO:0000313" key="10">
    <source>
        <dbReference type="EMBL" id="TWT91619.1"/>
    </source>
</evidence>
<feature type="domain" description="Sulfatase N-terminal" evidence="9">
    <location>
        <begin position="34"/>
        <end position="367"/>
    </location>
</feature>
<proteinExistence type="inferred from homology"/>
<dbReference type="PANTHER" id="PTHR45953">
    <property type="entry name" value="IDURONATE 2-SULFATASE"/>
    <property type="match status" value="1"/>
</dbReference>
<dbReference type="OrthoDB" id="236884at2"/>
<dbReference type="InterPro" id="IPR035874">
    <property type="entry name" value="IDS"/>
</dbReference>
<keyword evidence="11" id="KW-1185">Reference proteome</keyword>
<dbReference type="GO" id="GO:0004423">
    <property type="term" value="F:iduronate-2-sulfatase activity"/>
    <property type="evidence" value="ECO:0007669"/>
    <property type="project" value="InterPro"/>
</dbReference>
<dbReference type="Proteomes" id="UP000316213">
    <property type="component" value="Unassembled WGS sequence"/>
</dbReference>
<dbReference type="PANTHER" id="PTHR45953:SF1">
    <property type="entry name" value="IDURONATE 2-SULFATASE"/>
    <property type="match status" value="1"/>
</dbReference>
<feature type="compositionally biased region" description="Basic residues" evidence="7">
    <location>
        <begin position="472"/>
        <end position="481"/>
    </location>
</feature>
<dbReference type="Gene3D" id="3.40.720.10">
    <property type="entry name" value="Alkaline Phosphatase, subunit A"/>
    <property type="match status" value="1"/>
</dbReference>
<dbReference type="AlphaFoldDB" id="A0A5C5ZWH5"/>
<reference evidence="10 11" key="1">
    <citation type="submission" date="2019-02" db="EMBL/GenBank/DDBJ databases">
        <title>Deep-cultivation of Planctomycetes and their phenomic and genomic characterization uncovers novel biology.</title>
        <authorList>
            <person name="Wiegand S."/>
            <person name="Jogler M."/>
            <person name="Boedeker C."/>
            <person name="Pinto D."/>
            <person name="Vollmers J."/>
            <person name="Rivas-Marin E."/>
            <person name="Kohn T."/>
            <person name="Peeters S.H."/>
            <person name="Heuer A."/>
            <person name="Rast P."/>
            <person name="Oberbeckmann S."/>
            <person name="Bunk B."/>
            <person name="Jeske O."/>
            <person name="Meyerdierks A."/>
            <person name="Storesund J.E."/>
            <person name="Kallscheuer N."/>
            <person name="Luecker S."/>
            <person name="Lage O.M."/>
            <person name="Pohl T."/>
            <person name="Merkel B.J."/>
            <person name="Hornburger P."/>
            <person name="Mueller R.-W."/>
            <person name="Bruemmer F."/>
            <person name="Labrenz M."/>
            <person name="Spormann A.M."/>
            <person name="Op Den Camp H."/>
            <person name="Overmann J."/>
            <person name="Amann R."/>
            <person name="Jetten M.S.M."/>
            <person name="Mascher T."/>
            <person name="Medema M.H."/>
            <person name="Devos D.P."/>
            <person name="Kaster A.-K."/>
            <person name="Ovreas L."/>
            <person name="Rohde M."/>
            <person name="Galperin M.Y."/>
            <person name="Jogler C."/>
        </authorList>
    </citation>
    <scope>NUCLEOTIDE SEQUENCE [LARGE SCALE GENOMIC DNA]</scope>
    <source>
        <strain evidence="10 11">Pla100</strain>
    </source>
</reference>
<evidence type="ECO:0000256" key="5">
    <source>
        <dbReference type="ARBA" id="ARBA00022801"/>
    </source>
</evidence>
<accession>A0A5C5ZWH5</accession>
<evidence type="ECO:0000256" key="6">
    <source>
        <dbReference type="ARBA" id="ARBA00022837"/>
    </source>
</evidence>
<keyword evidence="5 10" id="KW-0378">Hydrolase</keyword>
<feature type="signal peptide" evidence="8">
    <location>
        <begin position="1"/>
        <end position="25"/>
    </location>
</feature>
<feature type="chain" id="PRO_5022825139" evidence="8">
    <location>
        <begin position="26"/>
        <end position="481"/>
    </location>
</feature>
<dbReference type="InterPro" id="IPR017850">
    <property type="entry name" value="Alkaline_phosphatase_core_sf"/>
</dbReference>